<dbReference type="Gene3D" id="3.40.190.80">
    <property type="match status" value="1"/>
</dbReference>
<dbReference type="InterPro" id="IPR020550">
    <property type="entry name" value="Inositol_monophosphatase_CS"/>
</dbReference>
<proteinExistence type="inferred from homology"/>
<dbReference type="InterPro" id="IPR022337">
    <property type="entry name" value="Inositol_monophosphatase_SuhB"/>
</dbReference>
<organism evidence="7 8">
    <name type="scientific">Paenibacillus baimaensis</name>
    <dbReference type="NCBI Taxonomy" id="2982185"/>
    <lineage>
        <taxon>Bacteria</taxon>
        <taxon>Bacillati</taxon>
        <taxon>Bacillota</taxon>
        <taxon>Bacilli</taxon>
        <taxon>Bacillales</taxon>
        <taxon>Paenibacillaceae</taxon>
        <taxon>Paenibacillus</taxon>
    </lineage>
</organism>
<dbReference type="Proteomes" id="UP001652445">
    <property type="component" value="Unassembled WGS sequence"/>
</dbReference>
<evidence type="ECO:0000256" key="2">
    <source>
        <dbReference type="ARBA" id="ARBA00001946"/>
    </source>
</evidence>
<keyword evidence="4 6" id="KW-0378">Hydrolase</keyword>
<dbReference type="PROSITE" id="PS00630">
    <property type="entry name" value="IMP_2"/>
    <property type="match status" value="1"/>
</dbReference>
<evidence type="ECO:0000256" key="5">
    <source>
        <dbReference type="ARBA" id="ARBA00022842"/>
    </source>
</evidence>
<evidence type="ECO:0000313" key="8">
    <source>
        <dbReference type="Proteomes" id="UP001652445"/>
    </source>
</evidence>
<evidence type="ECO:0000256" key="1">
    <source>
        <dbReference type="ARBA" id="ARBA00001033"/>
    </source>
</evidence>
<dbReference type="EC" id="3.1.3.25" evidence="6"/>
<evidence type="ECO:0000256" key="4">
    <source>
        <dbReference type="ARBA" id="ARBA00022801"/>
    </source>
</evidence>
<comment type="caution">
    <text evidence="7">The sequence shown here is derived from an EMBL/GenBank/DDBJ whole genome shotgun (WGS) entry which is preliminary data.</text>
</comment>
<dbReference type="RefSeq" id="WP_262685725.1">
    <property type="nucleotide sequence ID" value="NZ_JAOQIO010000084.1"/>
</dbReference>
<dbReference type="Gene3D" id="3.30.540.10">
    <property type="entry name" value="Fructose-1,6-Bisphosphatase, subunit A, domain 1"/>
    <property type="match status" value="1"/>
</dbReference>
<reference evidence="7 8" key="1">
    <citation type="submission" date="2022-09" db="EMBL/GenBank/DDBJ databases">
        <authorList>
            <person name="Han X.L."/>
            <person name="Wang Q."/>
            <person name="Lu T."/>
        </authorList>
    </citation>
    <scope>NUCLEOTIDE SEQUENCE [LARGE SCALE GENOMIC DNA]</scope>
    <source>
        <strain evidence="7 8">WQ 127069</strain>
    </source>
</reference>
<comment type="catalytic activity">
    <reaction evidence="1 6">
        <text>a myo-inositol phosphate + H2O = myo-inositol + phosphate</text>
        <dbReference type="Rhea" id="RHEA:24056"/>
        <dbReference type="ChEBI" id="CHEBI:15377"/>
        <dbReference type="ChEBI" id="CHEBI:17268"/>
        <dbReference type="ChEBI" id="CHEBI:43474"/>
        <dbReference type="ChEBI" id="CHEBI:84139"/>
        <dbReference type="EC" id="3.1.3.25"/>
    </reaction>
</comment>
<dbReference type="SUPFAM" id="SSF56655">
    <property type="entry name" value="Carbohydrate phosphatase"/>
    <property type="match status" value="1"/>
</dbReference>
<sequence>MSVIETAKAIAREAGAMIKSHMGTGFITETKSSSFDVVTEIDKASEQLIRQRLAEVYPDHAFLGEEESFAHSGELQERLELAKSEPFVWIVDPIDGTNNYVQGIPGFTVSIALACHGELIAGVIYDPCRDDIFWAEKGKGAFQNGEPIHVSPADSLGQSVVSTGFPSNTKMRQAVIDSLEGIAPQCRSIRSLGSAALHLAYVASGRLGAFWEYGLNAWDIAAGVLIIEEAGGKVSDTLGSPYSLTVKHVIGSNGRIHNTLLETLKPIGI</sequence>
<dbReference type="CDD" id="cd01639">
    <property type="entry name" value="IMPase"/>
    <property type="match status" value="1"/>
</dbReference>
<name>A0ABT2UL38_9BACL</name>
<dbReference type="Pfam" id="PF00459">
    <property type="entry name" value="Inositol_P"/>
    <property type="match status" value="1"/>
</dbReference>
<gene>
    <name evidence="7" type="ORF">OB236_20995</name>
</gene>
<dbReference type="InterPro" id="IPR033942">
    <property type="entry name" value="IMPase"/>
</dbReference>
<dbReference type="PANTHER" id="PTHR20854:SF4">
    <property type="entry name" value="INOSITOL-1-MONOPHOSPHATASE-RELATED"/>
    <property type="match status" value="1"/>
</dbReference>
<evidence type="ECO:0000256" key="6">
    <source>
        <dbReference type="RuleBase" id="RU364068"/>
    </source>
</evidence>
<accession>A0ABT2UL38</accession>
<dbReference type="PANTHER" id="PTHR20854">
    <property type="entry name" value="INOSITOL MONOPHOSPHATASE"/>
    <property type="match status" value="1"/>
</dbReference>
<keyword evidence="5 6" id="KW-0460">Magnesium</keyword>
<dbReference type="PRINTS" id="PR00377">
    <property type="entry name" value="IMPHPHTASES"/>
</dbReference>
<dbReference type="EMBL" id="JAOQIO010000084">
    <property type="protein sequence ID" value="MCU6794592.1"/>
    <property type="molecule type" value="Genomic_DNA"/>
</dbReference>
<keyword evidence="3 6" id="KW-0479">Metal-binding</keyword>
<evidence type="ECO:0000313" key="7">
    <source>
        <dbReference type="EMBL" id="MCU6794592.1"/>
    </source>
</evidence>
<dbReference type="PRINTS" id="PR01959">
    <property type="entry name" value="SBIMPHPHTASE"/>
</dbReference>
<dbReference type="InterPro" id="IPR000760">
    <property type="entry name" value="Inositol_monophosphatase-like"/>
</dbReference>
<comment type="cofactor">
    <cofactor evidence="2 6">
        <name>Mg(2+)</name>
        <dbReference type="ChEBI" id="CHEBI:18420"/>
    </cofactor>
</comment>
<evidence type="ECO:0000256" key="3">
    <source>
        <dbReference type="ARBA" id="ARBA00022723"/>
    </source>
</evidence>
<keyword evidence="8" id="KW-1185">Reference proteome</keyword>
<comment type="similarity">
    <text evidence="6">Belongs to the inositol monophosphatase superfamily.</text>
</comment>
<protein>
    <recommendedName>
        <fullName evidence="6">Inositol-1-monophosphatase</fullName>
        <ecNumber evidence="6">3.1.3.25</ecNumber>
    </recommendedName>
</protein>